<feature type="transmembrane region" description="Helical" evidence="1">
    <location>
        <begin position="64"/>
        <end position="85"/>
    </location>
</feature>
<protein>
    <submittedName>
        <fullName evidence="2">DUF3325 family protein</fullName>
    </submittedName>
</protein>
<dbReference type="OrthoDB" id="6400864at2"/>
<sequence>MLIIHFLSLLAILCFSFSQSKHFNVVFGQCLSDKSSKLMQISGVLALIVTQWLLPQQAQVGVSYVSWLCGVSMWIVLTGMSLSYFHHKKSKARPKRR</sequence>
<evidence type="ECO:0000256" key="1">
    <source>
        <dbReference type="SAM" id="Phobius"/>
    </source>
</evidence>
<dbReference type="InterPro" id="IPR021762">
    <property type="entry name" value="DUF3325"/>
</dbReference>
<accession>A0A3L8PZ69</accession>
<organism evidence="2 3">
    <name type="scientific">Parashewanella curva</name>
    <dbReference type="NCBI Taxonomy" id="2338552"/>
    <lineage>
        <taxon>Bacteria</taxon>
        <taxon>Pseudomonadati</taxon>
        <taxon>Pseudomonadota</taxon>
        <taxon>Gammaproteobacteria</taxon>
        <taxon>Alteromonadales</taxon>
        <taxon>Shewanellaceae</taxon>
        <taxon>Parashewanella</taxon>
    </lineage>
</organism>
<gene>
    <name evidence="2" type="ORF">D5018_05695</name>
</gene>
<name>A0A3L8PZ69_9GAMM</name>
<keyword evidence="3" id="KW-1185">Reference proteome</keyword>
<keyword evidence="1" id="KW-0812">Transmembrane</keyword>
<dbReference type="EMBL" id="QZEI01000012">
    <property type="protein sequence ID" value="RLV60766.1"/>
    <property type="molecule type" value="Genomic_DNA"/>
</dbReference>
<dbReference type="AlphaFoldDB" id="A0A3L8PZ69"/>
<comment type="caution">
    <text evidence="2">The sequence shown here is derived from an EMBL/GenBank/DDBJ whole genome shotgun (WGS) entry which is preliminary data.</text>
</comment>
<keyword evidence="1" id="KW-1133">Transmembrane helix</keyword>
<dbReference type="Proteomes" id="UP000281474">
    <property type="component" value="Unassembled WGS sequence"/>
</dbReference>
<proteinExistence type="predicted"/>
<dbReference type="Pfam" id="PF11804">
    <property type="entry name" value="DUF3325"/>
    <property type="match status" value="1"/>
</dbReference>
<reference evidence="2 3" key="1">
    <citation type="submission" date="2018-09" db="EMBL/GenBank/DDBJ databases">
        <title>Phylogeny of the Shewanellaceae, and recommendation for two new genera, Pseudoshewanella and Parashewanella.</title>
        <authorList>
            <person name="Wang G."/>
        </authorList>
    </citation>
    <scope>NUCLEOTIDE SEQUENCE [LARGE SCALE GENOMIC DNA]</scope>
    <source>
        <strain evidence="2 3">C51</strain>
    </source>
</reference>
<evidence type="ECO:0000313" key="3">
    <source>
        <dbReference type="Proteomes" id="UP000281474"/>
    </source>
</evidence>
<dbReference type="RefSeq" id="WP_121838041.1">
    <property type="nucleotide sequence ID" value="NZ_ML014761.1"/>
</dbReference>
<evidence type="ECO:0000313" key="2">
    <source>
        <dbReference type="EMBL" id="RLV60766.1"/>
    </source>
</evidence>
<keyword evidence="1" id="KW-0472">Membrane</keyword>